<keyword evidence="4" id="KW-0548">Nucleotidyltransferase</keyword>
<dbReference type="SUPFAM" id="SSF89550">
    <property type="entry name" value="PHP domain-like"/>
    <property type="match status" value="1"/>
</dbReference>
<keyword evidence="6" id="KW-0227">DNA damage</keyword>
<reference evidence="12 13" key="1">
    <citation type="submission" date="2017-03" db="EMBL/GenBank/DDBJ databases">
        <title>Complete Genome Sequence of a natural compounds producer, Streptomyces violaceus S21.</title>
        <authorList>
            <person name="Zhong C."/>
            <person name="Zhao Z."/>
            <person name="Fu J."/>
            <person name="Zong G."/>
            <person name="Qin R."/>
            <person name="Cao G."/>
        </authorList>
    </citation>
    <scope>NUCLEOTIDE SEQUENCE [LARGE SCALE GENOMIC DNA]</scope>
    <source>
        <strain evidence="12 13">S21</strain>
    </source>
</reference>
<dbReference type="STRING" id="1935.B1H20_01160"/>
<dbReference type="EMBL" id="CP020570">
    <property type="protein sequence ID" value="ARF60145.1"/>
    <property type="molecule type" value="Genomic_DNA"/>
</dbReference>
<dbReference type="InterPro" id="IPR003141">
    <property type="entry name" value="Pol/His_phosphatase_N"/>
</dbReference>
<evidence type="ECO:0000256" key="9">
    <source>
        <dbReference type="ARBA" id="ARBA00049244"/>
    </source>
</evidence>
<organism evidence="12 13">
    <name type="scientific">Streptomyces violaceoruber</name>
    <dbReference type="NCBI Taxonomy" id="1935"/>
    <lineage>
        <taxon>Bacteria</taxon>
        <taxon>Bacillati</taxon>
        <taxon>Actinomycetota</taxon>
        <taxon>Actinomycetes</taxon>
        <taxon>Kitasatosporales</taxon>
        <taxon>Streptomycetaceae</taxon>
        <taxon>Streptomyces</taxon>
        <taxon>Streptomyces violaceoruber group</taxon>
    </lineage>
</organism>
<feature type="compositionally biased region" description="Basic and acidic residues" evidence="10">
    <location>
        <begin position="832"/>
        <end position="842"/>
    </location>
</feature>
<keyword evidence="3" id="KW-0808">Transferase</keyword>
<keyword evidence="7" id="KW-0239">DNA-directed DNA polymerase</keyword>
<protein>
    <recommendedName>
        <fullName evidence="1">DNA-directed DNA polymerase</fullName>
        <ecNumber evidence="1">2.7.7.7</ecNumber>
    </recommendedName>
</protein>
<dbReference type="SMART" id="SM00481">
    <property type="entry name" value="POLIIIAc"/>
    <property type="match status" value="1"/>
</dbReference>
<dbReference type="GO" id="GO:0006260">
    <property type="term" value="P:DNA replication"/>
    <property type="evidence" value="ECO:0007669"/>
    <property type="project" value="UniProtKB-KW"/>
</dbReference>
<evidence type="ECO:0000256" key="5">
    <source>
        <dbReference type="ARBA" id="ARBA00022705"/>
    </source>
</evidence>
<dbReference type="PANTHER" id="PTHR32294">
    <property type="entry name" value="DNA POLYMERASE III SUBUNIT ALPHA"/>
    <property type="match status" value="1"/>
</dbReference>
<proteinExistence type="predicted"/>
<evidence type="ECO:0000313" key="12">
    <source>
        <dbReference type="EMBL" id="ARF60145.1"/>
    </source>
</evidence>
<feature type="region of interest" description="Disordered" evidence="10">
    <location>
        <begin position="810"/>
        <end position="863"/>
    </location>
</feature>
<dbReference type="PANTHER" id="PTHR32294:SF4">
    <property type="entry name" value="ERROR-PRONE DNA POLYMERASE"/>
    <property type="match status" value="1"/>
</dbReference>
<dbReference type="InterPro" id="IPR004805">
    <property type="entry name" value="DnaE2/DnaE/PolC"/>
</dbReference>
<dbReference type="InterPro" id="IPR040982">
    <property type="entry name" value="DNA_pol3_finger"/>
</dbReference>
<evidence type="ECO:0000256" key="2">
    <source>
        <dbReference type="ARBA" id="ARBA00022490"/>
    </source>
</evidence>
<evidence type="ECO:0000313" key="13">
    <source>
        <dbReference type="Proteomes" id="UP000192445"/>
    </source>
</evidence>
<dbReference type="GO" id="GO:0003887">
    <property type="term" value="F:DNA-directed DNA polymerase activity"/>
    <property type="evidence" value="ECO:0007669"/>
    <property type="project" value="UniProtKB-KW"/>
</dbReference>
<dbReference type="Gene3D" id="3.20.20.140">
    <property type="entry name" value="Metal-dependent hydrolases"/>
    <property type="match status" value="1"/>
</dbReference>
<dbReference type="Pfam" id="PF17657">
    <property type="entry name" value="DNA_pol3_finger"/>
    <property type="match status" value="1"/>
</dbReference>
<dbReference type="KEGG" id="svu:B1H20_01160"/>
<dbReference type="InterPro" id="IPR004013">
    <property type="entry name" value="PHP_dom"/>
</dbReference>
<dbReference type="EC" id="2.7.7.7" evidence="1"/>
<dbReference type="Pfam" id="PF07733">
    <property type="entry name" value="DNA_pol3_alpha"/>
    <property type="match status" value="1"/>
</dbReference>
<evidence type="ECO:0000256" key="10">
    <source>
        <dbReference type="SAM" id="MobiDB-lite"/>
    </source>
</evidence>
<sequence>MGELLRLPTAGRPRGNPEPVRRTPPKEGWAELHAHSAFSFLRGASPPEDLAAEAARLGIGVLAVTDVDGLHAARRLHAAAREHGIGAVHGAELTLGDPVLGTPVVLARTVEGFRLLSAVISAAQLAGSKNAPVYDLDEVARAAAAGQWAVLPGCPPPDTDRCDVAAVAHRLARLTDVFGTSGMYAELVDHRLPEDSVAADAAWVAARRVGVPVIATGAVHYAAPRQARVAQALTALRRRENLDRAAGHLMAAPTAHLRPRAERAAFLSRYPGVADATVELGRSCVLDLGELRPELPEFAVPEGYTQDSWLRARAEAACADRYGPRADPRAAAAWRQLDHELGLVADLGLAGYFLIVHDIVRHAAGQGIWCQGRGSAASSVICYVLGITAVDPLRHGLLFERFLSLEKAGPPDIDLDLESGRREEVIQYVYTRYGRRHAAQVANMITYKPRLAIRDAARALGYPEAQTREMTRHIHHAPPGPETALPDDVRALAAQLHTLPRHLGVHSGGMVLTRQPIGEIMPVEWATAEGRSVLQGDKDDVAAAGLVKIDLLGLGMLSALHTACDLIHAYHGVRHDLTSIPQDDPEVYGMIARGDTIGVFQVESRAQISTLPLLRPTKFEDLAVAASIIRPGPIQAGSKHPLLRRRRGEEPVTYPHPLAKAALEPTLGVALWQEQAMQLAIDCAGFTPGEADRLRKAMAAKHAPEKVAAMRERLLTGMAGRGIPPAAAERITSMIEAFSDYGFPQSHAQSMAGLIYASAWIKRHHPAALLAGIMAHQPMGFYDTQTLIGDAERHGVTVRGPSIRHSAVHATLEPGPAPGTAPGLASGFAPGREPDPASRSSRDGSGPRTGGPGPAPGAVPPAIRRGLTSVTGLGEQAAEEIVALRAERPFADLDDFAARTRLPARVLEQLATAGALDGLGGHRRTALWTAGTAPGRTRQPPLPGLATPATAPELAVMTAAEETTADLTVTGASATAHPVHHIRAHLDRLGVLTAAAARTLHDRAPVRIGGLPKYLQRPPTAHGVAFGAIEDETGMVNLVFAPHVWDRCHRTLIDAPAVLVTGRVERSDGTLNIAVAQVEPIPVAAPVPRRQVGRR</sequence>
<evidence type="ECO:0000256" key="1">
    <source>
        <dbReference type="ARBA" id="ARBA00012417"/>
    </source>
</evidence>
<dbReference type="GO" id="GO:0006281">
    <property type="term" value="P:DNA repair"/>
    <property type="evidence" value="ECO:0007669"/>
    <property type="project" value="UniProtKB-KW"/>
</dbReference>
<dbReference type="InterPro" id="IPR016195">
    <property type="entry name" value="Pol/histidinol_Pase-like"/>
</dbReference>
<dbReference type="Proteomes" id="UP000192445">
    <property type="component" value="Chromosome"/>
</dbReference>
<comment type="catalytic activity">
    <reaction evidence="9">
        <text>DNA(n) + a 2'-deoxyribonucleoside 5'-triphosphate = DNA(n+1) + diphosphate</text>
        <dbReference type="Rhea" id="RHEA:22508"/>
        <dbReference type="Rhea" id="RHEA-COMP:17339"/>
        <dbReference type="Rhea" id="RHEA-COMP:17340"/>
        <dbReference type="ChEBI" id="CHEBI:33019"/>
        <dbReference type="ChEBI" id="CHEBI:61560"/>
        <dbReference type="ChEBI" id="CHEBI:173112"/>
        <dbReference type="EC" id="2.7.7.7"/>
    </reaction>
</comment>
<evidence type="ECO:0000256" key="3">
    <source>
        <dbReference type="ARBA" id="ARBA00022679"/>
    </source>
</evidence>
<evidence type="ECO:0000256" key="8">
    <source>
        <dbReference type="ARBA" id="ARBA00023204"/>
    </source>
</evidence>
<accession>A0A1V0U4I6</accession>
<dbReference type="NCBIfam" id="TIGR00594">
    <property type="entry name" value="polc"/>
    <property type="match status" value="1"/>
</dbReference>
<feature type="compositionally biased region" description="Low complexity" evidence="10">
    <location>
        <begin position="810"/>
        <end position="827"/>
    </location>
</feature>
<dbReference type="RefSeq" id="WP_032752510.1">
    <property type="nucleotide sequence ID" value="NZ_CP020570.1"/>
</dbReference>
<feature type="domain" description="Polymerase/histidinol phosphatase N-terminal" evidence="11">
    <location>
        <begin position="30"/>
        <end position="97"/>
    </location>
</feature>
<dbReference type="InterPro" id="IPR011708">
    <property type="entry name" value="DNA_pol3_alpha_NTPase_dom"/>
</dbReference>
<keyword evidence="5" id="KW-0235">DNA replication</keyword>
<evidence type="ECO:0000259" key="11">
    <source>
        <dbReference type="SMART" id="SM00481"/>
    </source>
</evidence>
<gene>
    <name evidence="12" type="ORF">B1H20_01160</name>
</gene>
<feature type="region of interest" description="Disordered" evidence="10">
    <location>
        <begin position="1"/>
        <end position="26"/>
    </location>
</feature>
<dbReference type="CDD" id="cd04485">
    <property type="entry name" value="DnaE_OBF"/>
    <property type="match status" value="1"/>
</dbReference>
<dbReference type="NCBIfam" id="NF004225">
    <property type="entry name" value="PRK05672.1"/>
    <property type="match status" value="1"/>
</dbReference>
<keyword evidence="8" id="KW-0234">DNA repair</keyword>
<evidence type="ECO:0000256" key="6">
    <source>
        <dbReference type="ARBA" id="ARBA00022763"/>
    </source>
</evidence>
<evidence type="ECO:0000256" key="7">
    <source>
        <dbReference type="ARBA" id="ARBA00022932"/>
    </source>
</evidence>
<dbReference type="Pfam" id="PF02811">
    <property type="entry name" value="PHP"/>
    <property type="match status" value="1"/>
</dbReference>
<name>A0A1V0U4I6_STRVN</name>
<dbReference type="Pfam" id="PF14579">
    <property type="entry name" value="HHH_6"/>
    <property type="match status" value="1"/>
</dbReference>
<dbReference type="InterPro" id="IPR029460">
    <property type="entry name" value="DNAPol_HHH"/>
</dbReference>
<dbReference type="GO" id="GO:0008408">
    <property type="term" value="F:3'-5' exonuclease activity"/>
    <property type="evidence" value="ECO:0007669"/>
    <property type="project" value="InterPro"/>
</dbReference>
<evidence type="ECO:0000256" key="4">
    <source>
        <dbReference type="ARBA" id="ARBA00022695"/>
    </source>
</evidence>
<dbReference type="Gene3D" id="1.10.150.870">
    <property type="match status" value="1"/>
</dbReference>
<keyword evidence="2" id="KW-0963">Cytoplasm</keyword>
<dbReference type="OrthoDB" id="9803237at2"/>
<dbReference type="AlphaFoldDB" id="A0A1V0U4I6"/>